<name>A0AA85JYZ5_TRIRE</name>
<evidence type="ECO:0000313" key="3">
    <source>
        <dbReference type="WBParaSite" id="TREG1_50550.1"/>
    </source>
</evidence>
<organism evidence="2 3">
    <name type="scientific">Trichobilharzia regenti</name>
    <name type="common">Nasal bird schistosome</name>
    <dbReference type="NCBI Taxonomy" id="157069"/>
    <lineage>
        <taxon>Eukaryota</taxon>
        <taxon>Metazoa</taxon>
        <taxon>Spiralia</taxon>
        <taxon>Lophotrochozoa</taxon>
        <taxon>Platyhelminthes</taxon>
        <taxon>Trematoda</taxon>
        <taxon>Digenea</taxon>
        <taxon>Strigeidida</taxon>
        <taxon>Schistosomatoidea</taxon>
        <taxon>Schistosomatidae</taxon>
        <taxon>Trichobilharzia</taxon>
    </lineage>
</organism>
<dbReference type="Proteomes" id="UP000050795">
    <property type="component" value="Unassembled WGS sequence"/>
</dbReference>
<keyword evidence="2" id="KW-1185">Reference proteome</keyword>
<evidence type="ECO:0000313" key="2">
    <source>
        <dbReference type="Proteomes" id="UP000050795"/>
    </source>
</evidence>
<proteinExistence type="predicted"/>
<feature type="transmembrane region" description="Helical" evidence="1">
    <location>
        <begin position="60"/>
        <end position="81"/>
    </location>
</feature>
<sequence length="113" mass="12928">MQLEVTSAGYLSSFDWLIVHVVLYSVTRLSAGKHLFIAPFIIFSILCDTVSPLYDRQMNTFFFSTVGHFSFSSPSLLYFRIIPFGYSFSLRHFSTKLNLSFTLLGEHNFLALP</sequence>
<reference evidence="2" key="1">
    <citation type="submission" date="2022-06" db="EMBL/GenBank/DDBJ databases">
        <authorList>
            <person name="Berger JAMES D."/>
            <person name="Berger JAMES D."/>
        </authorList>
    </citation>
    <scope>NUCLEOTIDE SEQUENCE [LARGE SCALE GENOMIC DNA]</scope>
</reference>
<protein>
    <submittedName>
        <fullName evidence="3">Uncharacterized protein</fullName>
    </submittedName>
</protein>
<accession>A0AA85JYZ5</accession>
<reference evidence="3" key="2">
    <citation type="submission" date="2023-11" db="UniProtKB">
        <authorList>
            <consortium name="WormBaseParasite"/>
        </authorList>
    </citation>
    <scope>IDENTIFICATION</scope>
</reference>
<keyword evidence="1" id="KW-0812">Transmembrane</keyword>
<keyword evidence="1" id="KW-0472">Membrane</keyword>
<feature type="transmembrane region" description="Helical" evidence="1">
    <location>
        <begin position="35"/>
        <end position="54"/>
    </location>
</feature>
<dbReference type="AlphaFoldDB" id="A0AA85JYZ5"/>
<keyword evidence="1" id="KW-1133">Transmembrane helix</keyword>
<evidence type="ECO:0000256" key="1">
    <source>
        <dbReference type="SAM" id="Phobius"/>
    </source>
</evidence>
<dbReference type="WBParaSite" id="TREG1_50550.1">
    <property type="protein sequence ID" value="TREG1_50550.1"/>
    <property type="gene ID" value="TREG1_50550"/>
</dbReference>